<name>A0A0H4PK44_9BACT</name>
<dbReference type="EMBL" id="CP012040">
    <property type="protein sequence ID" value="AKP53343.1"/>
    <property type="molecule type" value="Genomic_DNA"/>
</dbReference>
<dbReference type="SUPFAM" id="SSF81853">
    <property type="entry name" value="Family 10 polysaccharide lyase"/>
    <property type="match status" value="1"/>
</dbReference>
<dbReference type="Proteomes" id="UP000036520">
    <property type="component" value="Chromosome"/>
</dbReference>
<accession>A0A0H4PK44</accession>
<gene>
    <name evidence="2" type="ORF">CA2015_3983</name>
</gene>
<dbReference type="RefSeq" id="WP_048643461.1">
    <property type="nucleotide sequence ID" value="NZ_CP012040.1"/>
</dbReference>
<dbReference type="KEGG" id="camu:CA2015_3983"/>
<dbReference type="Pfam" id="PF09492">
    <property type="entry name" value="Pec_lyase"/>
    <property type="match status" value="2"/>
</dbReference>
<evidence type="ECO:0000256" key="1">
    <source>
        <dbReference type="SAM" id="SignalP"/>
    </source>
</evidence>
<proteinExistence type="predicted"/>
<reference evidence="2 3" key="1">
    <citation type="submission" date="2015-07" db="EMBL/GenBank/DDBJ databases">
        <authorList>
            <person name="Kim K.M."/>
        </authorList>
    </citation>
    <scope>NUCLEOTIDE SEQUENCE [LARGE SCALE GENOMIC DNA]</scope>
    <source>
        <strain evidence="2 3">KCTC 12363</strain>
    </source>
</reference>
<dbReference type="PATRIC" id="fig|320787.5.peg.4363"/>
<protein>
    <submittedName>
        <fullName evidence="2">Pectic acid lyase</fullName>
    </submittedName>
</protein>
<evidence type="ECO:0000313" key="3">
    <source>
        <dbReference type="Proteomes" id="UP000036520"/>
    </source>
</evidence>
<dbReference type="AlphaFoldDB" id="A0A0H4PK44"/>
<dbReference type="Gene3D" id="1.50.10.20">
    <property type="match status" value="1"/>
</dbReference>
<keyword evidence="2" id="KW-0456">Lyase</keyword>
<dbReference type="OrthoDB" id="9804686at2"/>
<keyword evidence="1" id="KW-0732">Signal</keyword>
<dbReference type="STRING" id="320787.CA2015_3983"/>
<organism evidence="2 3">
    <name type="scientific">Cyclobacterium amurskyense</name>
    <dbReference type="NCBI Taxonomy" id="320787"/>
    <lineage>
        <taxon>Bacteria</taxon>
        <taxon>Pseudomonadati</taxon>
        <taxon>Bacteroidota</taxon>
        <taxon>Cytophagia</taxon>
        <taxon>Cytophagales</taxon>
        <taxon>Cyclobacteriaceae</taxon>
        <taxon>Cyclobacterium</taxon>
    </lineage>
</organism>
<dbReference type="GO" id="GO:0016829">
    <property type="term" value="F:lyase activity"/>
    <property type="evidence" value="ECO:0007669"/>
    <property type="project" value="UniProtKB-KW"/>
</dbReference>
<keyword evidence="3" id="KW-1185">Reference proteome</keyword>
<dbReference type="InterPro" id="IPR012669">
    <property type="entry name" value="Pectate_lyase"/>
</dbReference>
<feature type="chain" id="PRO_5005208188" evidence="1">
    <location>
        <begin position="29"/>
        <end position="477"/>
    </location>
</feature>
<feature type="signal peptide" evidence="1">
    <location>
        <begin position="1"/>
        <end position="28"/>
    </location>
</feature>
<evidence type="ECO:0000313" key="2">
    <source>
        <dbReference type="EMBL" id="AKP53343.1"/>
    </source>
</evidence>
<sequence>MILKRRILLSSSLIFMLLSMVGNPMVFAQNNPLSQTEIEDLKDQVDATLRKGVAFFHSVNTQGGYVYFVTPDLTLKWGEVPLDDNSIEVQPPGTPAVGQSFLAAYKSTGDKQALEYAKEAAYALIRGQTKSGGWDHTINFKKLDKDVVSFDDNQTQSTVSFLMALDQEIDDPLISTATKSALKMMMQTQLSNGGWPHKYPEQGNYHDYATFNDGGINDCIRVMIEAYTYYPDDEAIEKSLLKAARFMNISQLPPPQPGWAQQYNEFLQPAWARTFEPAAVCPSVTINNINTLIDLYLVFGKSTILEPIPDALRWLREIRLENGMWARFVELGTGKPLYYDRPRIRVEKLEDLHPERRTGYGYQSNLQSALEKSTVRYEKALKLGAKNLWQEENHLQTKEQVSMRLQEITGKVKKIIDAQNKSGAWITKDDKFKKRMPSGERWNGQYLTMDRISSGVFNENIGTLCEFIALTNQLETF</sequence>